<dbReference type="Proteomes" id="UP000007267">
    <property type="component" value="Unassembled WGS sequence"/>
</dbReference>
<evidence type="ECO:0000313" key="4">
    <source>
        <dbReference type="Ensembl" id="ENSPSIP00000014712.1"/>
    </source>
</evidence>
<dbReference type="GeneTree" id="ENSGT00940000156439"/>
<feature type="chain" id="PRO_5003906083" description="SCP domain-containing protein" evidence="2">
    <location>
        <begin position="20"/>
        <end position="202"/>
    </location>
</feature>
<dbReference type="InterPro" id="IPR001283">
    <property type="entry name" value="CRISP-related"/>
</dbReference>
<evidence type="ECO:0000256" key="2">
    <source>
        <dbReference type="SAM" id="SignalP"/>
    </source>
</evidence>
<dbReference type="InterPro" id="IPR018244">
    <property type="entry name" value="Allrgn_V5/Tpx1_CS"/>
</dbReference>
<comment type="similarity">
    <text evidence="1">Belongs to the CRISP family.</text>
</comment>
<dbReference type="PRINTS" id="PR00837">
    <property type="entry name" value="V5TPXLIKE"/>
</dbReference>
<dbReference type="AlphaFoldDB" id="K7G351"/>
<evidence type="ECO:0000256" key="1">
    <source>
        <dbReference type="ARBA" id="ARBA00009923"/>
    </source>
</evidence>
<dbReference type="GO" id="GO:0005576">
    <property type="term" value="C:extracellular region"/>
    <property type="evidence" value="ECO:0007669"/>
    <property type="project" value="InterPro"/>
</dbReference>
<dbReference type="FunFam" id="3.40.33.10:FF:000005">
    <property type="entry name" value="Cysteine-rich secretory protein 2"/>
    <property type="match status" value="1"/>
</dbReference>
<dbReference type="STRING" id="13735.ENSPSIP00000014712"/>
<dbReference type="PROSITE" id="PS01009">
    <property type="entry name" value="CRISP_1"/>
    <property type="match status" value="1"/>
</dbReference>
<dbReference type="eggNOG" id="KOG3017">
    <property type="taxonomic scope" value="Eukaryota"/>
</dbReference>
<dbReference type="Gene3D" id="3.40.33.10">
    <property type="entry name" value="CAP"/>
    <property type="match status" value="1"/>
</dbReference>
<dbReference type="InterPro" id="IPR014044">
    <property type="entry name" value="CAP_dom"/>
</dbReference>
<reference evidence="5" key="1">
    <citation type="submission" date="2011-10" db="EMBL/GenBank/DDBJ databases">
        <authorList>
            <consortium name="Soft-shell Turtle Genome Consortium"/>
        </authorList>
    </citation>
    <scope>NUCLEOTIDE SEQUENCE [LARGE SCALE GENOMIC DNA]</scope>
    <source>
        <strain evidence="5">Daiwa-1</strain>
    </source>
</reference>
<dbReference type="SMART" id="SM00198">
    <property type="entry name" value="SCP"/>
    <property type="match status" value="1"/>
</dbReference>
<dbReference type="Pfam" id="PF00188">
    <property type="entry name" value="CAP"/>
    <property type="match status" value="1"/>
</dbReference>
<dbReference type="PROSITE" id="PS01010">
    <property type="entry name" value="CRISP_2"/>
    <property type="match status" value="1"/>
</dbReference>
<feature type="domain" description="SCP" evidence="3">
    <location>
        <begin position="37"/>
        <end position="177"/>
    </location>
</feature>
<accession>K7G351</accession>
<organism evidence="4 5">
    <name type="scientific">Pelodiscus sinensis</name>
    <name type="common">Chinese softshell turtle</name>
    <name type="synonym">Trionyx sinensis</name>
    <dbReference type="NCBI Taxonomy" id="13735"/>
    <lineage>
        <taxon>Eukaryota</taxon>
        <taxon>Metazoa</taxon>
        <taxon>Chordata</taxon>
        <taxon>Craniata</taxon>
        <taxon>Vertebrata</taxon>
        <taxon>Euteleostomi</taxon>
        <taxon>Archelosauria</taxon>
        <taxon>Testudinata</taxon>
        <taxon>Testudines</taxon>
        <taxon>Cryptodira</taxon>
        <taxon>Trionychia</taxon>
        <taxon>Trionychidae</taxon>
        <taxon>Pelodiscus</taxon>
    </lineage>
</organism>
<dbReference type="InterPro" id="IPR035940">
    <property type="entry name" value="CAP_sf"/>
</dbReference>
<dbReference type="OMA" id="EKAYYDH"/>
<reference evidence="4" key="3">
    <citation type="submission" date="2025-08" db="UniProtKB">
        <authorList>
            <consortium name="Ensembl"/>
        </authorList>
    </citation>
    <scope>IDENTIFICATION</scope>
</reference>
<keyword evidence="5" id="KW-1185">Reference proteome</keyword>
<evidence type="ECO:0000259" key="3">
    <source>
        <dbReference type="SMART" id="SM00198"/>
    </source>
</evidence>
<sequence>MTLLAAFLVLAAVLQQTTGQVGRDPSGFAALSTDKPDQRKEIVDKHNALRRKVTPTARDMLKMEWNAAAAQNAKKWANKCTLSHSPNSAIPEPGCGENLYMSSAVKSWSQAIQKWYDEGKNFTHGIGPNKPGAVIGHYTQVVWAKSYRIGCAVAYCPQQNYKFYYVCHYCPAGNNEDTMKTPYKSGKSCGVCPKACDNKLCS</sequence>
<reference evidence="5" key="2">
    <citation type="journal article" date="2013" name="Nat. Genet.">
        <title>The draft genomes of soft-shell turtle and green sea turtle yield insights into the development and evolution of the turtle-specific body plan.</title>
        <authorList>
            <person name="Wang Z."/>
            <person name="Pascual-Anaya J."/>
            <person name="Zadissa A."/>
            <person name="Li W."/>
            <person name="Niimura Y."/>
            <person name="Huang Z."/>
            <person name="Li C."/>
            <person name="White S."/>
            <person name="Xiong Z."/>
            <person name="Fang D."/>
            <person name="Wang B."/>
            <person name="Ming Y."/>
            <person name="Chen Y."/>
            <person name="Zheng Y."/>
            <person name="Kuraku S."/>
            <person name="Pignatelli M."/>
            <person name="Herrero J."/>
            <person name="Beal K."/>
            <person name="Nozawa M."/>
            <person name="Li Q."/>
            <person name="Wang J."/>
            <person name="Zhang H."/>
            <person name="Yu L."/>
            <person name="Shigenobu S."/>
            <person name="Wang J."/>
            <person name="Liu J."/>
            <person name="Flicek P."/>
            <person name="Searle S."/>
            <person name="Wang J."/>
            <person name="Kuratani S."/>
            <person name="Yin Y."/>
            <person name="Aken B."/>
            <person name="Zhang G."/>
            <person name="Irie N."/>
        </authorList>
    </citation>
    <scope>NUCLEOTIDE SEQUENCE [LARGE SCALE GENOMIC DNA]</scope>
    <source>
        <strain evidence="5">Daiwa-1</strain>
    </source>
</reference>
<reference evidence="4" key="4">
    <citation type="submission" date="2025-09" db="UniProtKB">
        <authorList>
            <consortium name="Ensembl"/>
        </authorList>
    </citation>
    <scope>IDENTIFICATION</scope>
</reference>
<dbReference type="SUPFAM" id="SSF55797">
    <property type="entry name" value="PR-1-like"/>
    <property type="match status" value="1"/>
</dbReference>
<feature type="signal peptide" evidence="2">
    <location>
        <begin position="1"/>
        <end position="19"/>
    </location>
</feature>
<proteinExistence type="inferred from homology"/>
<name>K7G351_PELSI</name>
<protein>
    <recommendedName>
        <fullName evidence="3">SCP domain-containing protein</fullName>
    </recommendedName>
</protein>
<keyword evidence="2" id="KW-0732">Signal</keyword>
<evidence type="ECO:0000313" key="5">
    <source>
        <dbReference type="Proteomes" id="UP000007267"/>
    </source>
</evidence>
<dbReference type="EMBL" id="AGCU01177975">
    <property type="status" value="NOT_ANNOTATED_CDS"/>
    <property type="molecule type" value="Genomic_DNA"/>
</dbReference>
<dbReference type="Ensembl" id="ENSPSIT00000014782.1">
    <property type="protein sequence ID" value="ENSPSIP00000014712.1"/>
    <property type="gene ID" value="ENSPSIG00000013152.1"/>
</dbReference>
<dbReference type="PANTHER" id="PTHR10334">
    <property type="entry name" value="CYSTEINE-RICH SECRETORY PROTEIN-RELATED"/>
    <property type="match status" value="1"/>
</dbReference>